<organism evidence="1">
    <name type="scientific">viral metagenome</name>
    <dbReference type="NCBI Taxonomy" id="1070528"/>
    <lineage>
        <taxon>unclassified sequences</taxon>
        <taxon>metagenomes</taxon>
        <taxon>organismal metagenomes</taxon>
    </lineage>
</organism>
<evidence type="ECO:0008006" key="2">
    <source>
        <dbReference type="Google" id="ProtNLM"/>
    </source>
</evidence>
<dbReference type="AlphaFoldDB" id="A0A6C0HP39"/>
<proteinExistence type="predicted"/>
<evidence type="ECO:0000313" key="1">
    <source>
        <dbReference type="EMBL" id="QHT82458.1"/>
    </source>
</evidence>
<reference evidence="1" key="1">
    <citation type="journal article" date="2020" name="Nature">
        <title>Giant virus diversity and host interactions through global metagenomics.</title>
        <authorList>
            <person name="Schulz F."/>
            <person name="Roux S."/>
            <person name="Paez-Espino D."/>
            <person name="Jungbluth S."/>
            <person name="Walsh D.A."/>
            <person name="Denef V.J."/>
            <person name="McMahon K.D."/>
            <person name="Konstantinidis K.T."/>
            <person name="Eloe-Fadrosh E.A."/>
            <person name="Kyrpides N.C."/>
            <person name="Woyke T."/>
        </authorList>
    </citation>
    <scope>NUCLEOTIDE SEQUENCE</scope>
    <source>
        <strain evidence="1">GVMAG-M-3300023184-161</strain>
    </source>
</reference>
<dbReference type="InterPro" id="IPR012295">
    <property type="entry name" value="TBP_dom_sf"/>
</dbReference>
<dbReference type="Gene3D" id="3.30.310.10">
    <property type="entry name" value="TATA-Binding Protein"/>
    <property type="match status" value="1"/>
</dbReference>
<name>A0A6C0HP39_9ZZZZ</name>
<sequence length="343" mass="39805">MVDLDDEWSSFCDNSDEYILNEETDILVSVNKHVCCDVPRTITPLYISTQTIITRLNVPKVDLNGIFWKIPMIKYHEQKEGVIKKQIKFNSSTREEVAYINEMKKQYDFIDETIINHIDNPSGKVQFKDVRKVSIGISRKDIVSLRRKKKGAFYNCFVLIMRLNIEGTFKEFHIKLFNTGKIEIPGIQNTNVLDKVFAFLVSELIPFIPDISHQFITSNTYVVLINSNFNCGYYLNRSALNNLFKHKYNSKIRSNYDPCTYPGIQCSIYIDGVTKVSFMVFRTGSVLIVGKCSEKMLHEIYDYLSCIFITEYNIINDKPDIFIQPSHTPKIKPKKTKTITTYI</sequence>
<dbReference type="EMBL" id="MN740001">
    <property type="protein sequence ID" value="QHT82458.1"/>
    <property type="molecule type" value="Genomic_DNA"/>
</dbReference>
<protein>
    <recommendedName>
        <fullName evidence="2">TATA-box binding protein</fullName>
    </recommendedName>
</protein>
<accession>A0A6C0HP39</accession>